<proteinExistence type="predicted"/>
<dbReference type="KEGG" id="tac:Ta0245"/>
<evidence type="ECO:0000313" key="2">
    <source>
        <dbReference type="EMBL" id="CAC11390.1"/>
    </source>
</evidence>
<accession>Q9HLI3</accession>
<dbReference type="InterPro" id="IPR036263">
    <property type="entry name" value="Chorismate_II_sf"/>
</dbReference>
<dbReference type="SUPFAM" id="SSF48600">
    <property type="entry name" value="Chorismate mutase II"/>
    <property type="match status" value="1"/>
</dbReference>
<evidence type="ECO:0000259" key="1">
    <source>
        <dbReference type="PROSITE" id="PS51168"/>
    </source>
</evidence>
<dbReference type="InterPro" id="IPR036979">
    <property type="entry name" value="CM_dom_sf"/>
</dbReference>
<reference evidence="2 3" key="1">
    <citation type="journal article" date="2000" name="Nature">
        <title>The genome sequence of the thermoacidophilic scavenger Thermoplasma acidophilum.</title>
        <authorList>
            <person name="Ruepp A."/>
            <person name="Graml W."/>
            <person name="Santos-Martinez M.L."/>
            <person name="Koretke K.K."/>
            <person name="Volker C."/>
            <person name="Mewes H.W."/>
            <person name="Frishman D."/>
            <person name="Stocker S."/>
            <person name="Lupas A.N."/>
            <person name="Baumeister W."/>
        </authorList>
    </citation>
    <scope>NUCLEOTIDE SEQUENCE [LARGE SCALE GENOMIC DNA]</scope>
    <source>
        <strain evidence="3">ATCC 25905 / DSM 1728 / JCM 9062 / NBRC 15155 / AMRC-C165</strain>
    </source>
</reference>
<dbReference type="PROSITE" id="PS51168">
    <property type="entry name" value="CHORISMATE_MUT_2"/>
    <property type="match status" value="1"/>
</dbReference>
<keyword evidence="3" id="KW-1185">Reference proteome</keyword>
<dbReference type="STRING" id="273075.gene:9571462"/>
<dbReference type="NCBIfam" id="NF005031">
    <property type="entry name" value="PRK06443.1"/>
    <property type="match status" value="1"/>
</dbReference>
<dbReference type="HOGENOM" id="CLU_1582970_0_0_2"/>
<dbReference type="InterPro" id="IPR002701">
    <property type="entry name" value="CM_II_prokaryot"/>
</dbReference>
<gene>
    <name evidence="2" type="ordered locus">Ta0245</name>
</gene>
<dbReference type="AlphaFoldDB" id="Q9HLI3"/>
<dbReference type="EMBL" id="AL445063">
    <property type="protein sequence ID" value="CAC11390.1"/>
    <property type="molecule type" value="Genomic_DNA"/>
</dbReference>
<dbReference type="Pfam" id="PF01817">
    <property type="entry name" value="CM_2"/>
    <property type="match status" value="1"/>
</dbReference>
<feature type="domain" description="Chorismate mutase" evidence="1">
    <location>
        <begin position="1"/>
        <end position="72"/>
    </location>
</feature>
<dbReference type="EnsemblBacteria" id="CAC11390">
    <property type="protein sequence ID" value="CAC11390"/>
    <property type="gene ID" value="CAC11390"/>
</dbReference>
<dbReference type="GO" id="GO:0004106">
    <property type="term" value="F:chorismate mutase activity"/>
    <property type="evidence" value="ECO:0007669"/>
    <property type="project" value="InterPro"/>
</dbReference>
<protein>
    <recommendedName>
        <fullName evidence="1">Chorismate mutase domain-containing protein</fullName>
    </recommendedName>
</protein>
<dbReference type="PaxDb" id="273075-Ta0245m"/>
<dbReference type="InParanoid" id="Q9HLI3"/>
<sequence length="168" mass="18592">MRARVLENTRKLVLLMNERMALARQIAAIKNANGMQIRDPEREAAVRRALISENPLINLIFEATIVEQTGSPLMDRPVEISGNRDDLFLVLGLFLCRPGIEIHGSKIPDSFVSGCSISGGHTVPSSGACEDTVDIGSGFPVKMEENRMTIFPDLIRVKNRCNSIRVIF</sequence>
<dbReference type="eggNOG" id="arCOG07365">
    <property type="taxonomic scope" value="Archaea"/>
</dbReference>
<dbReference type="Gene3D" id="1.20.59.10">
    <property type="entry name" value="Chorismate mutase"/>
    <property type="match status" value="1"/>
</dbReference>
<evidence type="ECO:0000313" key="3">
    <source>
        <dbReference type="Proteomes" id="UP000001024"/>
    </source>
</evidence>
<name>Q9HLI3_THEAC</name>
<dbReference type="SMART" id="SM00830">
    <property type="entry name" value="CM_2"/>
    <property type="match status" value="1"/>
</dbReference>
<organism evidence="2 3">
    <name type="scientific">Thermoplasma acidophilum (strain ATCC 25905 / DSM 1728 / JCM 9062 / NBRC 15155 / AMRC-C165)</name>
    <dbReference type="NCBI Taxonomy" id="273075"/>
    <lineage>
        <taxon>Archaea</taxon>
        <taxon>Methanobacteriati</taxon>
        <taxon>Thermoplasmatota</taxon>
        <taxon>Thermoplasmata</taxon>
        <taxon>Thermoplasmatales</taxon>
        <taxon>Thermoplasmataceae</taxon>
        <taxon>Thermoplasma</taxon>
    </lineage>
</organism>
<dbReference type="GO" id="GO:0046417">
    <property type="term" value="P:chorismate metabolic process"/>
    <property type="evidence" value="ECO:0007669"/>
    <property type="project" value="InterPro"/>
</dbReference>
<dbReference type="Proteomes" id="UP000001024">
    <property type="component" value="Chromosome"/>
</dbReference>